<dbReference type="Proteomes" id="UP000317646">
    <property type="component" value="Unassembled WGS sequence"/>
</dbReference>
<dbReference type="AlphaFoldDB" id="A0A502GCI5"/>
<evidence type="ECO:0000313" key="4">
    <source>
        <dbReference type="Proteomes" id="UP000317646"/>
    </source>
</evidence>
<dbReference type="InterPro" id="IPR015947">
    <property type="entry name" value="PUA-like_sf"/>
</dbReference>
<dbReference type="SUPFAM" id="SSF88697">
    <property type="entry name" value="PUA domain-like"/>
    <property type="match status" value="1"/>
</dbReference>
<reference evidence="3 4" key="1">
    <citation type="journal article" date="2019" name="Environ. Microbiol.">
        <title>Species interactions and distinct microbial communities in high Arctic permafrost affected cryosols are associated with the CH4 and CO2 gas fluxes.</title>
        <authorList>
            <person name="Altshuler I."/>
            <person name="Hamel J."/>
            <person name="Turney S."/>
            <person name="Magnuson E."/>
            <person name="Levesque R."/>
            <person name="Greer C."/>
            <person name="Whyte L.G."/>
        </authorList>
    </citation>
    <scope>NUCLEOTIDE SEQUENCE [LARGE SCALE GENOMIC DNA]</scope>
    <source>
        <strain evidence="3 4">S9.2P</strain>
    </source>
</reference>
<sequence length="155" mass="16809">MADLARSTGQVSAPRSWVLVASRDHIRHGVVQGIAQANHGQPGPLHRLQPGDGVVLYAPKLVHGQPAPCQCFVALGEVGPAPVFQVQVTPDFAPFRRRVSYQPVTEVPIQPLLAQLSFITDKAHWGYPFRAGYFAIPEADFTLIEAAMTAPTHGR</sequence>
<name>A0A502GCI5_9BACT</name>
<dbReference type="CDD" id="cd21132">
    <property type="entry name" value="EVE-like"/>
    <property type="match status" value="1"/>
</dbReference>
<dbReference type="InterPro" id="IPR002740">
    <property type="entry name" value="EVE_domain"/>
</dbReference>
<gene>
    <name evidence="3" type="ORF">EAH73_21290</name>
</gene>
<dbReference type="HAMAP" id="MF_00771">
    <property type="entry name" value="UPF0310"/>
    <property type="match status" value="1"/>
</dbReference>
<accession>A0A502GCI5</accession>
<evidence type="ECO:0000256" key="1">
    <source>
        <dbReference type="HAMAP-Rule" id="MF_00771"/>
    </source>
</evidence>
<dbReference type="EMBL" id="RCYZ01000013">
    <property type="protein sequence ID" value="TPG59451.1"/>
    <property type="molecule type" value="Genomic_DNA"/>
</dbReference>
<evidence type="ECO:0000313" key="3">
    <source>
        <dbReference type="EMBL" id="TPG59451.1"/>
    </source>
</evidence>
<organism evidence="3 4">
    <name type="scientific">Hymenobacter nivis</name>
    <dbReference type="NCBI Taxonomy" id="1850093"/>
    <lineage>
        <taxon>Bacteria</taxon>
        <taxon>Pseudomonadati</taxon>
        <taxon>Bacteroidota</taxon>
        <taxon>Cytophagia</taxon>
        <taxon>Cytophagales</taxon>
        <taxon>Hymenobacteraceae</taxon>
        <taxon>Hymenobacter</taxon>
    </lineage>
</organism>
<dbReference type="InterPro" id="IPR022996">
    <property type="entry name" value="UPF0310"/>
</dbReference>
<dbReference type="NCBIfam" id="NF002616">
    <property type="entry name" value="PRK02268.1-2"/>
    <property type="match status" value="1"/>
</dbReference>
<comment type="caution">
    <text evidence="3">The sequence shown here is derived from an EMBL/GenBank/DDBJ whole genome shotgun (WGS) entry which is preliminary data.</text>
</comment>
<evidence type="ECO:0000259" key="2">
    <source>
        <dbReference type="Pfam" id="PF01878"/>
    </source>
</evidence>
<feature type="domain" description="EVE" evidence="2">
    <location>
        <begin position="16"/>
        <end position="146"/>
    </location>
</feature>
<keyword evidence="4" id="KW-1185">Reference proteome</keyword>
<proteinExistence type="inferred from homology"/>
<dbReference type="Gene3D" id="3.10.590.10">
    <property type="entry name" value="ph1033 like domains"/>
    <property type="match status" value="1"/>
</dbReference>
<protein>
    <recommendedName>
        <fullName evidence="1">UPF0310 protein EAH73_21290</fullName>
    </recommendedName>
</protein>
<comment type="similarity">
    <text evidence="1">Belongs to the UPF0310 family.</text>
</comment>
<dbReference type="Pfam" id="PF01878">
    <property type="entry name" value="EVE"/>
    <property type="match status" value="1"/>
</dbReference>